<dbReference type="EMBL" id="JALPQF010000014">
    <property type="protein sequence ID" value="MCK8481702.1"/>
    <property type="molecule type" value="Genomic_DNA"/>
</dbReference>
<protein>
    <recommendedName>
        <fullName evidence="3">OmpA family protein</fullName>
    </recommendedName>
</protein>
<evidence type="ECO:0008006" key="3">
    <source>
        <dbReference type="Google" id="ProtNLM"/>
    </source>
</evidence>
<dbReference type="RefSeq" id="WP_248413550.1">
    <property type="nucleotide sequence ID" value="NZ_JALPQF010000014.1"/>
</dbReference>
<proteinExistence type="predicted"/>
<accession>A0ABT0HD04</accession>
<sequence>MIAITKKKMDLKKVTLILLLTLHLISCNSKVNSEKNKSDEPNRVQVENGFWSDSNRKYLKIDSTEFEVVAEKNRLTITMEKEASFDSQMSKLRTVINSIKHKTDINELKSVFIWAGNNELLSNISKVPEIQAELKRSEIENGIVNSMGIVSKHAYKANLLKEITDLFSEFDLSPYRYYIDKCHVDKRKNNSKNYEIACASIVFKFKKKST</sequence>
<reference evidence="1" key="1">
    <citation type="submission" date="2022-04" db="EMBL/GenBank/DDBJ databases">
        <authorList>
            <person name="Ren T."/>
        </authorList>
    </citation>
    <scope>NUCLEOTIDE SEQUENCE</scope>
    <source>
        <strain evidence="1">F63249</strain>
    </source>
</reference>
<dbReference type="Proteomes" id="UP001203687">
    <property type="component" value="Unassembled WGS sequence"/>
</dbReference>
<keyword evidence="2" id="KW-1185">Reference proteome</keyword>
<evidence type="ECO:0000313" key="2">
    <source>
        <dbReference type="Proteomes" id="UP001203687"/>
    </source>
</evidence>
<organism evidence="1 2">
    <name type="scientific">Psychroserpens algicola</name>
    <dbReference type="NCBI Taxonomy" id="1719034"/>
    <lineage>
        <taxon>Bacteria</taxon>
        <taxon>Pseudomonadati</taxon>
        <taxon>Bacteroidota</taxon>
        <taxon>Flavobacteriia</taxon>
        <taxon>Flavobacteriales</taxon>
        <taxon>Flavobacteriaceae</taxon>
        <taxon>Psychroserpens</taxon>
    </lineage>
</organism>
<comment type="caution">
    <text evidence="1">The sequence shown here is derived from an EMBL/GenBank/DDBJ whole genome shotgun (WGS) entry which is preliminary data.</text>
</comment>
<gene>
    <name evidence="1" type="ORF">MUY34_13805</name>
</gene>
<name>A0ABT0HD04_9FLAO</name>
<evidence type="ECO:0000313" key="1">
    <source>
        <dbReference type="EMBL" id="MCK8481702.1"/>
    </source>
</evidence>